<comment type="caution">
    <text evidence="2">The sequence shown here is derived from an EMBL/GenBank/DDBJ whole genome shotgun (WGS) entry which is preliminary data.</text>
</comment>
<dbReference type="PANTHER" id="PTHR47456:SF5">
    <property type="match status" value="1"/>
</dbReference>
<reference evidence="2" key="2">
    <citation type="submission" date="2020-11" db="EMBL/GenBank/DDBJ databases">
        <authorList>
            <person name="McCartney M.A."/>
            <person name="Auch B."/>
            <person name="Kono T."/>
            <person name="Mallez S."/>
            <person name="Becker A."/>
            <person name="Gohl D.M."/>
            <person name="Silverstein K.A.T."/>
            <person name="Koren S."/>
            <person name="Bechman K.B."/>
            <person name="Herman A."/>
            <person name="Abrahante J.E."/>
            <person name="Garbe J."/>
        </authorList>
    </citation>
    <scope>NUCLEOTIDE SEQUENCE</scope>
    <source>
        <strain evidence="2">Duluth1</strain>
        <tissue evidence="2">Whole animal</tissue>
    </source>
</reference>
<feature type="region of interest" description="Disordered" evidence="1">
    <location>
        <begin position="319"/>
        <end position="368"/>
    </location>
</feature>
<name>A0A9D4E1Y4_DREPO</name>
<dbReference type="PANTHER" id="PTHR47456">
    <property type="entry name" value="PHD-TYPE DOMAIN-CONTAINING PROTEIN"/>
    <property type="match status" value="1"/>
</dbReference>
<organism evidence="2 3">
    <name type="scientific">Dreissena polymorpha</name>
    <name type="common">Zebra mussel</name>
    <name type="synonym">Mytilus polymorpha</name>
    <dbReference type="NCBI Taxonomy" id="45954"/>
    <lineage>
        <taxon>Eukaryota</taxon>
        <taxon>Metazoa</taxon>
        <taxon>Spiralia</taxon>
        <taxon>Lophotrochozoa</taxon>
        <taxon>Mollusca</taxon>
        <taxon>Bivalvia</taxon>
        <taxon>Autobranchia</taxon>
        <taxon>Heteroconchia</taxon>
        <taxon>Euheterodonta</taxon>
        <taxon>Imparidentia</taxon>
        <taxon>Neoheterodontei</taxon>
        <taxon>Myida</taxon>
        <taxon>Dreissenoidea</taxon>
        <taxon>Dreissenidae</taxon>
        <taxon>Dreissena</taxon>
    </lineage>
</organism>
<evidence type="ECO:0000256" key="1">
    <source>
        <dbReference type="SAM" id="MobiDB-lite"/>
    </source>
</evidence>
<dbReference type="EMBL" id="JAIWYP010000009">
    <property type="protein sequence ID" value="KAH3771623.1"/>
    <property type="molecule type" value="Genomic_DNA"/>
</dbReference>
<dbReference type="Proteomes" id="UP000828390">
    <property type="component" value="Unassembled WGS sequence"/>
</dbReference>
<gene>
    <name evidence="2" type="ORF">DPMN_172949</name>
</gene>
<reference evidence="2" key="1">
    <citation type="journal article" date="2019" name="bioRxiv">
        <title>The Genome of the Zebra Mussel, Dreissena polymorpha: A Resource for Invasive Species Research.</title>
        <authorList>
            <person name="McCartney M.A."/>
            <person name="Auch B."/>
            <person name="Kono T."/>
            <person name="Mallez S."/>
            <person name="Zhang Y."/>
            <person name="Obille A."/>
            <person name="Becker A."/>
            <person name="Abrahante J.E."/>
            <person name="Garbe J."/>
            <person name="Badalamenti J.P."/>
            <person name="Herman A."/>
            <person name="Mangelson H."/>
            <person name="Liachko I."/>
            <person name="Sullivan S."/>
            <person name="Sone E.D."/>
            <person name="Koren S."/>
            <person name="Silverstein K.A.T."/>
            <person name="Beckman K.B."/>
            <person name="Gohl D.M."/>
        </authorList>
    </citation>
    <scope>NUCLEOTIDE SEQUENCE</scope>
    <source>
        <strain evidence="2">Duluth1</strain>
        <tissue evidence="2">Whole animal</tissue>
    </source>
</reference>
<accession>A0A9D4E1Y4</accession>
<keyword evidence="3" id="KW-1185">Reference proteome</keyword>
<sequence>MITDQLQVFYISPIRGDHQPRSELLPLRSIENLQFEGKLDQELLAEKEEEWTGEDTGNLVFFRPRTEDGDKESSSFLLIFQSERQIWQRTSLFGRNVSGYYIVATMLVENENAVSLAEALDRLKEANRGFSPSEFMIDASETWVWAFRGNWLTLVINTNSGVESQNKVFKYEYLVAHKESTVTSLVRKLVQHMKEVETKTLSITDDYITRLDEISFIVRSGANPICLAVFHHFDDVSFSWLCDIYTANPIFNLDGDLFNKSDNTLPCFLNEDNSMEGLGESKECIEGVRETLSSVVEQMTKACPKSGGLLLEKTESKRTGMAQLPKRKRRKQGVSNAQAPCVDDESPKKNPSEYAMTEPGKCERDRTGKKVKWDDNFENANEFYFDIESQKGDHGIAITFQVIDGYWAHLTQSAIDKGQIKIKHELCSTMTSIMDDAHMPKNNKYRVYEYDMIVGAYIQRGNLWDLLVDAFGMCEFYFHKKPHCVGK</sequence>
<evidence type="ECO:0000313" key="2">
    <source>
        <dbReference type="EMBL" id="KAH3771623.1"/>
    </source>
</evidence>
<proteinExistence type="predicted"/>
<protein>
    <submittedName>
        <fullName evidence="2">Uncharacterized protein</fullName>
    </submittedName>
</protein>
<dbReference type="AlphaFoldDB" id="A0A9D4E1Y4"/>
<evidence type="ECO:0000313" key="3">
    <source>
        <dbReference type="Proteomes" id="UP000828390"/>
    </source>
</evidence>